<proteinExistence type="predicted"/>
<reference evidence="1" key="1">
    <citation type="submission" date="2023-03" db="EMBL/GenBank/DDBJ databases">
        <title>Massive genome expansion in bonnet fungi (Mycena s.s.) driven by repeated elements and novel gene families across ecological guilds.</title>
        <authorList>
            <consortium name="Lawrence Berkeley National Laboratory"/>
            <person name="Harder C.B."/>
            <person name="Miyauchi S."/>
            <person name="Viragh M."/>
            <person name="Kuo A."/>
            <person name="Thoen E."/>
            <person name="Andreopoulos B."/>
            <person name="Lu D."/>
            <person name="Skrede I."/>
            <person name="Drula E."/>
            <person name="Henrissat B."/>
            <person name="Morin E."/>
            <person name="Kohler A."/>
            <person name="Barry K."/>
            <person name="LaButti K."/>
            <person name="Morin E."/>
            <person name="Salamov A."/>
            <person name="Lipzen A."/>
            <person name="Mereny Z."/>
            <person name="Hegedus B."/>
            <person name="Baldrian P."/>
            <person name="Stursova M."/>
            <person name="Weitz H."/>
            <person name="Taylor A."/>
            <person name="Grigoriev I.V."/>
            <person name="Nagy L.G."/>
            <person name="Martin F."/>
            <person name="Kauserud H."/>
        </authorList>
    </citation>
    <scope>NUCLEOTIDE SEQUENCE</scope>
    <source>
        <strain evidence="1">CBHHK188m</strain>
    </source>
</reference>
<evidence type="ECO:0000313" key="2">
    <source>
        <dbReference type="Proteomes" id="UP001215280"/>
    </source>
</evidence>
<feature type="non-terminal residue" evidence="1">
    <location>
        <position position="1"/>
    </location>
</feature>
<dbReference type="Proteomes" id="UP001215280">
    <property type="component" value="Unassembled WGS sequence"/>
</dbReference>
<evidence type="ECO:0008006" key="3">
    <source>
        <dbReference type="Google" id="ProtNLM"/>
    </source>
</evidence>
<dbReference type="EMBL" id="JARJLG010000052">
    <property type="protein sequence ID" value="KAJ7759374.1"/>
    <property type="molecule type" value="Genomic_DNA"/>
</dbReference>
<protein>
    <recommendedName>
        <fullName evidence="3">Tc1-like transposase DDE domain-containing protein</fullName>
    </recommendedName>
</protein>
<keyword evidence="2" id="KW-1185">Reference proteome</keyword>
<dbReference type="InterPro" id="IPR036397">
    <property type="entry name" value="RNaseH_sf"/>
</dbReference>
<gene>
    <name evidence="1" type="ORF">DFH07DRAFT_741210</name>
</gene>
<dbReference type="GO" id="GO:0003676">
    <property type="term" value="F:nucleic acid binding"/>
    <property type="evidence" value="ECO:0007669"/>
    <property type="project" value="InterPro"/>
</dbReference>
<accession>A0AAD7JBX1</accession>
<organism evidence="1 2">
    <name type="scientific">Mycena maculata</name>
    <dbReference type="NCBI Taxonomy" id="230809"/>
    <lineage>
        <taxon>Eukaryota</taxon>
        <taxon>Fungi</taxon>
        <taxon>Dikarya</taxon>
        <taxon>Basidiomycota</taxon>
        <taxon>Agaricomycotina</taxon>
        <taxon>Agaricomycetes</taxon>
        <taxon>Agaricomycetidae</taxon>
        <taxon>Agaricales</taxon>
        <taxon>Marasmiineae</taxon>
        <taxon>Mycenaceae</taxon>
        <taxon>Mycena</taxon>
    </lineage>
</organism>
<evidence type="ECO:0000313" key="1">
    <source>
        <dbReference type="EMBL" id="KAJ7759374.1"/>
    </source>
</evidence>
<comment type="caution">
    <text evidence="1">The sequence shown here is derived from an EMBL/GenBank/DDBJ whole genome shotgun (WGS) entry which is preliminary data.</text>
</comment>
<dbReference type="Gene3D" id="3.30.420.10">
    <property type="entry name" value="Ribonuclease H-like superfamily/Ribonuclease H"/>
    <property type="match status" value="1"/>
</dbReference>
<sequence>LLFLPPYSLDFNPIEESFSAVKAWIRHHWRRMQNSDTPELDLLEACGAVTAESARGWFRHSGFLDGPM</sequence>
<name>A0AAD7JBX1_9AGAR</name>
<dbReference type="AlphaFoldDB" id="A0AAD7JBX1"/>